<sequence>MTIKEYYSQLKTADDLMSNHLHNKLSSVLKSIIPLVKDSEQKKELKDFYKRSEVLPIASKGSEEYIEVRRITFEVLEFIEENLLN</sequence>
<reference evidence="1 2" key="1">
    <citation type="submission" date="2023-01" db="EMBL/GenBank/DDBJ databases">
        <title>Complete genome of Chryseobacterium camelliae VAN22-5A.</title>
        <authorList>
            <person name="Zong G."/>
            <person name="Cao G."/>
        </authorList>
    </citation>
    <scope>NUCLEOTIDE SEQUENCE [LARGE SCALE GENOMIC DNA]</scope>
    <source>
        <strain evidence="1 2">VAN22-5A</strain>
    </source>
</reference>
<dbReference type="RefSeq" id="WP_271149602.1">
    <property type="nucleotide sequence ID" value="NZ_CP115859.1"/>
</dbReference>
<dbReference type="Proteomes" id="UP001210978">
    <property type="component" value="Chromosome"/>
</dbReference>
<gene>
    <name evidence="1" type="ORF">PFY12_04110</name>
</gene>
<organism evidence="1 2">
    <name type="scientific">Chryseobacterium camelliae</name>
    <dbReference type="NCBI Taxonomy" id="1265445"/>
    <lineage>
        <taxon>Bacteria</taxon>
        <taxon>Pseudomonadati</taxon>
        <taxon>Bacteroidota</taxon>
        <taxon>Flavobacteriia</taxon>
        <taxon>Flavobacteriales</taxon>
        <taxon>Weeksellaceae</taxon>
        <taxon>Chryseobacterium group</taxon>
        <taxon>Chryseobacterium</taxon>
    </lineage>
</organism>
<dbReference type="EMBL" id="CP115859">
    <property type="protein sequence ID" value="WBV61310.1"/>
    <property type="molecule type" value="Genomic_DNA"/>
</dbReference>
<evidence type="ECO:0000313" key="2">
    <source>
        <dbReference type="Proteomes" id="UP001210978"/>
    </source>
</evidence>
<keyword evidence="2" id="KW-1185">Reference proteome</keyword>
<evidence type="ECO:0000313" key="1">
    <source>
        <dbReference type="EMBL" id="WBV61310.1"/>
    </source>
</evidence>
<name>A0ABY7QNU0_9FLAO</name>
<accession>A0ABY7QNU0</accession>
<proteinExistence type="predicted"/>
<protein>
    <submittedName>
        <fullName evidence="1">Uncharacterized protein</fullName>
    </submittedName>
</protein>